<evidence type="ECO:0000313" key="6">
    <source>
        <dbReference type="Proteomes" id="UP000014158"/>
    </source>
</evidence>
<dbReference type="Gene3D" id="2.60.40.3320">
    <property type="match status" value="1"/>
</dbReference>
<sequence>MAKWNVVLSTTEPYNYIGIINVRQGNRNSEVMEAIITENGRPVDLSQCKVFIEALLGNKFTVERAAKLIDAKNGKIQYTFDEYTMQMIHEQTANFKIVKGEDVIATTQDFSYFVVRAVSKTEGEMGSYWQTVEDLIADMTDYINKGKGDFDQWMKDRKEEFEAWRDAQQGDYLNWFESIKDILKSIDPGGVMLSELMDARVDLQGVRHESIKERLIADLEYIYKKIKYQLDLIVYKHIPVGNKITIEHDSEYQPEVRTTFYQNAIGTETDGLDTSDQFGGGTIYNVPTQLSFDRKKTHVEMPLYYALNTGDYIVHDKHTLLIIEGNKTLCFTMGSANITKAYINDGQTEVVRIPENLELFIKDDSTVELKWKRGMLNGN</sequence>
<accession>R2R907</accession>
<reference evidence="3 5" key="1">
    <citation type="submission" date="2013-02" db="EMBL/GenBank/DDBJ databases">
        <title>The Genome Sequence of Enterococcus raffinosus ATCC_49464.</title>
        <authorList>
            <consortium name="The Broad Institute Genome Sequencing Platform"/>
            <consortium name="The Broad Institute Genome Sequencing Center for Infectious Disease"/>
            <person name="Earl A.M."/>
            <person name="Gilmore M.S."/>
            <person name="Lebreton F."/>
            <person name="Walker B."/>
            <person name="Young S.K."/>
            <person name="Zeng Q."/>
            <person name="Gargeya S."/>
            <person name="Fitzgerald M."/>
            <person name="Haas B."/>
            <person name="Abouelleil A."/>
            <person name="Alvarado L."/>
            <person name="Arachchi H.M."/>
            <person name="Berlin A.M."/>
            <person name="Chapman S.B."/>
            <person name="Dewar J."/>
            <person name="Goldberg J."/>
            <person name="Griggs A."/>
            <person name="Gujja S."/>
            <person name="Hansen M."/>
            <person name="Howarth C."/>
            <person name="Imamovic A."/>
            <person name="Larimer J."/>
            <person name="McCowan C."/>
            <person name="Murphy C."/>
            <person name="Neiman D."/>
            <person name="Pearson M."/>
            <person name="Priest M."/>
            <person name="Roberts A."/>
            <person name="Saif S."/>
            <person name="Shea T."/>
            <person name="Sisk P."/>
            <person name="Sykes S."/>
            <person name="Wortman J."/>
            <person name="Nusbaum C."/>
            <person name="Birren B."/>
        </authorList>
    </citation>
    <scope>NUCLEOTIDE SEQUENCE [LARGE SCALE GENOMIC DNA]</scope>
    <source>
        <strain evidence="3 5">ATCC 49464</strain>
    </source>
</reference>
<protein>
    <recommendedName>
        <fullName evidence="7">BppU N-terminal domain-containing protein</fullName>
    </recommendedName>
</protein>
<evidence type="ECO:0000313" key="3">
    <source>
        <dbReference type="EMBL" id="EOH77061.1"/>
    </source>
</evidence>
<comment type="caution">
    <text evidence="3">The sequence shown here is derived from an EMBL/GenBank/DDBJ whole genome shotgun (WGS) entry which is preliminary data.</text>
</comment>
<gene>
    <name evidence="4" type="ORF">I590_02578</name>
    <name evidence="3" type="ORF">UAK_02634</name>
</gene>
<dbReference type="RefSeq" id="WP_010745842.1">
    <property type="nucleotide sequence ID" value="NZ_ASWF01000003.1"/>
</dbReference>
<dbReference type="Proteomes" id="UP000013877">
    <property type="component" value="Unassembled WGS sequence"/>
</dbReference>
<keyword evidence="6" id="KW-1185">Reference proteome</keyword>
<dbReference type="Gene3D" id="6.10.250.1350">
    <property type="match status" value="2"/>
</dbReference>
<evidence type="ECO:0000313" key="5">
    <source>
        <dbReference type="Proteomes" id="UP000013877"/>
    </source>
</evidence>
<evidence type="ECO:0000259" key="2">
    <source>
        <dbReference type="Pfam" id="PF18667"/>
    </source>
</evidence>
<dbReference type="InterPro" id="IPR041531">
    <property type="entry name" value="BppU_IgG"/>
</dbReference>
<dbReference type="eggNOG" id="ENOG50340IJ">
    <property type="taxonomic scope" value="Bacteria"/>
</dbReference>
<dbReference type="OrthoDB" id="9795386at2"/>
<dbReference type="AlphaFoldDB" id="R2R907"/>
<dbReference type="Pfam" id="PF18667">
    <property type="entry name" value="BppU_IgG"/>
    <property type="match status" value="1"/>
</dbReference>
<dbReference type="InterPro" id="IPR018913">
    <property type="entry name" value="BppU_N"/>
</dbReference>
<evidence type="ECO:0000313" key="4">
    <source>
        <dbReference type="EMBL" id="EOT75754.1"/>
    </source>
</evidence>
<evidence type="ECO:0008006" key="7">
    <source>
        <dbReference type="Google" id="ProtNLM"/>
    </source>
</evidence>
<feature type="domain" description="BppU N-terminal" evidence="1">
    <location>
        <begin position="3"/>
        <end position="141"/>
    </location>
</feature>
<dbReference type="HOGENOM" id="CLU_723079_0_0_9"/>
<feature type="domain" description="Baseplate upper protein immunoglobulin like" evidence="2">
    <location>
        <begin position="241"/>
        <end position="331"/>
    </location>
</feature>
<proteinExistence type="predicted"/>
<dbReference type="EMBL" id="ASWF01000003">
    <property type="protein sequence ID" value="EOT75754.1"/>
    <property type="molecule type" value="Genomic_DNA"/>
</dbReference>
<name>R2R907_9ENTE</name>
<dbReference type="Proteomes" id="UP000014158">
    <property type="component" value="Unassembled WGS sequence"/>
</dbReference>
<reference evidence="4 6" key="2">
    <citation type="submission" date="2013-03" db="EMBL/GenBank/DDBJ databases">
        <title>The Genome Sequence of Enterococcus raffinosus ATCC_49464 (PacBio/Illumina hybrid assembly).</title>
        <authorList>
            <consortium name="The Broad Institute Genomics Platform"/>
            <consortium name="The Broad Institute Genome Sequencing Center for Infectious Disease"/>
            <person name="Earl A."/>
            <person name="Russ C."/>
            <person name="Gilmore M."/>
            <person name="Surin D."/>
            <person name="Walker B."/>
            <person name="Young S."/>
            <person name="Zeng Q."/>
            <person name="Gargeya S."/>
            <person name="Fitzgerald M."/>
            <person name="Haas B."/>
            <person name="Abouelleil A."/>
            <person name="Allen A.W."/>
            <person name="Alvarado L."/>
            <person name="Arachchi H.M."/>
            <person name="Berlin A.M."/>
            <person name="Chapman S.B."/>
            <person name="Gainer-Dewar J."/>
            <person name="Goldberg J."/>
            <person name="Griggs A."/>
            <person name="Gujja S."/>
            <person name="Hansen M."/>
            <person name="Howarth C."/>
            <person name="Imamovic A."/>
            <person name="Ireland A."/>
            <person name="Larimer J."/>
            <person name="McCowan C."/>
            <person name="Murphy C."/>
            <person name="Pearson M."/>
            <person name="Poon T.W."/>
            <person name="Priest M."/>
            <person name="Roberts A."/>
            <person name="Saif S."/>
            <person name="Shea T."/>
            <person name="Sisk P."/>
            <person name="Sykes S."/>
            <person name="Wortman J."/>
            <person name="Nusbaum C."/>
            <person name="Birren B."/>
        </authorList>
    </citation>
    <scope>NUCLEOTIDE SEQUENCE [LARGE SCALE GENOMIC DNA]</scope>
    <source>
        <strain evidence="4 6">ATCC 49464</strain>
    </source>
</reference>
<evidence type="ECO:0000259" key="1">
    <source>
        <dbReference type="Pfam" id="PF10651"/>
    </source>
</evidence>
<dbReference type="EMBL" id="AJAL01000014">
    <property type="protein sequence ID" value="EOH77061.1"/>
    <property type="molecule type" value="Genomic_DNA"/>
</dbReference>
<dbReference type="Gene3D" id="2.60.40.3350">
    <property type="match status" value="1"/>
</dbReference>
<dbReference type="PATRIC" id="fig|1158602.3.peg.2634"/>
<organism evidence="3 5">
    <name type="scientific">Enterococcus raffinosus ATCC 49464</name>
    <dbReference type="NCBI Taxonomy" id="1158602"/>
    <lineage>
        <taxon>Bacteria</taxon>
        <taxon>Bacillati</taxon>
        <taxon>Bacillota</taxon>
        <taxon>Bacilli</taxon>
        <taxon>Lactobacillales</taxon>
        <taxon>Enterococcaceae</taxon>
        <taxon>Enterococcus</taxon>
    </lineage>
</organism>
<dbReference type="Pfam" id="PF10651">
    <property type="entry name" value="BppU_N"/>
    <property type="match status" value="1"/>
</dbReference>